<dbReference type="GO" id="GO:0006402">
    <property type="term" value="P:mRNA catabolic process"/>
    <property type="evidence" value="ECO:0007669"/>
    <property type="project" value="TreeGrafter"/>
</dbReference>
<sequence length="154" mass="17895">MNESDKVKSIRAWNRTKINKQKDYEFHRYSQDHKRVHQGTIYNVNFGSNLGYEIDKQRPALVVSNETYNEIPNGMAVVVPLTKNVQIKDDGIPVFGHHFILKKEIFTFLTYDSTLKIDQIRSVANRRIDSNHPIGVLDEITLSKIKNKITDFFS</sequence>
<evidence type="ECO:0000256" key="1">
    <source>
        <dbReference type="ARBA" id="ARBA00007521"/>
    </source>
</evidence>
<dbReference type="Proteomes" id="UP000442244">
    <property type="component" value="Unassembled WGS sequence"/>
</dbReference>
<organism evidence="3 4">
    <name type="scientific">Leuconostoc litchii</name>
    <dbReference type="NCBI Taxonomy" id="1981069"/>
    <lineage>
        <taxon>Bacteria</taxon>
        <taxon>Bacillati</taxon>
        <taxon>Bacillota</taxon>
        <taxon>Bacilli</taxon>
        <taxon>Lactobacillales</taxon>
        <taxon>Lactobacillaceae</taxon>
        <taxon>Leuconostoc</taxon>
    </lineage>
</organism>
<dbReference type="SUPFAM" id="SSF50118">
    <property type="entry name" value="Cell growth inhibitor/plasmid maintenance toxic component"/>
    <property type="match status" value="1"/>
</dbReference>
<dbReference type="GO" id="GO:0004521">
    <property type="term" value="F:RNA endonuclease activity"/>
    <property type="evidence" value="ECO:0007669"/>
    <property type="project" value="TreeGrafter"/>
</dbReference>
<comment type="caution">
    <text evidence="3">The sequence shown here is derived from an EMBL/GenBank/DDBJ whole genome shotgun (WGS) entry which is preliminary data.</text>
</comment>
<dbReference type="GO" id="GO:0003677">
    <property type="term" value="F:DNA binding"/>
    <property type="evidence" value="ECO:0007669"/>
    <property type="project" value="InterPro"/>
</dbReference>
<dbReference type="EMBL" id="SDGY01000001">
    <property type="protein sequence ID" value="TYC46884.1"/>
    <property type="molecule type" value="Genomic_DNA"/>
</dbReference>
<name>A0A6P2CMS4_9LACO</name>
<evidence type="ECO:0000256" key="2">
    <source>
        <dbReference type="ARBA" id="ARBA00022649"/>
    </source>
</evidence>
<dbReference type="RefSeq" id="WP_148604196.1">
    <property type="nucleotide sequence ID" value="NZ_BSUV01000001.1"/>
</dbReference>
<dbReference type="InterPro" id="IPR011067">
    <property type="entry name" value="Plasmid_toxin/cell-grow_inhib"/>
</dbReference>
<dbReference type="InterPro" id="IPR003477">
    <property type="entry name" value="PemK-like"/>
</dbReference>
<dbReference type="Gene3D" id="2.30.30.110">
    <property type="match status" value="1"/>
</dbReference>
<keyword evidence="2" id="KW-1277">Toxin-antitoxin system</keyword>
<proteinExistence type="inferred from homology"/>
<dbReference type="OrthoDB" id="9808744at2"/>
<dbReference type="PANTHER" id="PTHR33988">
    <property type="entry name" value="ENDORIBONUCLEASE MAZF-RELATED"/>
    <property type="match status" value="1"/>
</dbReference>
<evidence type="ECO:0000313" key="4">
    <source>
        <dbReference type="Proteomes" id="UP000442244"/>
    </source>
</evidence>
<accession>A0A6P2CMS4</accession>
<keyword evidence="4" id="KW-1185">Reference proteome</keyword>
<evidence type="ECO:0000313" key="3">
    <source>
        <dbReference type="EMBL" id="TYC46884.1"/>
    </source>
</evidence>
<reference evidence="3 4" key="1">
    <citation type="submission" date="2019-01" db="EMBL/GenBank/DDBJ databases">
        <title>Leuconostoc litchii sp. nov., a novel lactic acid bacterium isolated from lychee.</title>
        <authorList>
            <person name="Wang L.-T."/>
        </authorList>
    </citation>
    <scope>NUCLEOTIDE SEQUENCE [LARGE SCALE GENOMIC DNA]</scope>
    <source>
        <strain evidence="3 4">MB7</strain>
    </source>
</reference>
<gene>
    <name evidence="3" type="ORF">ESZ47_01710</name>
</gene>
<comment type="similarity">
    <text evidence="1">Belongs to the PemK/MazF family.</text>
</comment>
<dbReference type="AlphaFoldDB" id="A0A6P2CMS4"/>
<protein>
    <submittedName>
        <fullName evidence="3">Type II toxin-antitoxin system PemK/MazF family toxin</fullName>
    </submittedName>
</protein>
<dbReference type="GO" id="GO:0016075">
    <property type="term" value="P:rRNA catabolic process"/>
    <property type="evidence" value="ECO:0007669"/>
    <property type="project" value="TreeGrafter"/>
</dbReference>
<dbReference type="Pfam" id="PF02452">
    <property type="entry name" value="PemK_toxin"/>
    <property type="match status" value="1"/>
</dbReference>